<evidence type="ECO:0000313" key="3">
    <source>
        <dbReference type="EMBL" id="WVZ61963.1"/>
    </source>
</evidence>
<gene>
    <name evidence="3" type="ORF">U9M48_011768</name>
</gene>
<feature type="region of interest" description="Disordered" evidence="1">
    <location>
        <begin position="42"/>
        <end position="61"/>
    </location>
</feature>
<dbReference type="Proteomes" id="UP001341281">
    <property type="component" value="Chromosome 03"/>
</dbReference>
<proteinExistence type="predicted"/>
<accession>A0AAQ3WHU7</accession>
<feature type="transmembrane region" description="Helical" evidence="2">
    <location>
        <begin position="83"/>
        <end position="104"/>
    </location>
</feature>
<sequence length="106" mass="11412">MALRALLRRIPDPVRRSPSGPCLGPVHCISPAVASRFMSTRSEGEHHLEKLNHHQSSINKDGTGLKAESLAEYSKAIDNLRKVGNAAAVVILAIPAFMIIGSSYNP</sequence>
<keyword evidence="2" id="KW-0472">Membrane</keyword>
<keyword evidence="2" id="KW-0812">Transmembrane</keyword>
<name>A0AAQ3WHU7_PASNO</name>
<evidence type="ECO:0000313" key="4">
    <source>
        <dbReference type="Proteomes" id="UP001341281"/>
    </source>
</evidence>
<dbReference type="AlphaFoldDB" id="A0AAQ3WHU7"/>
<reference evidence="3 4" key="1">
    <citation type="submission" date="2024-02" db="EMBL/GenBank/DDBJ databases">
        <title>High-quality chromosome-scale genome assembly of Pensacola bahiagrass (Paspalum notatum Flugge var. saurae).</title>
        <authorList>
            <person name="Vega J.M."/>
            <person name="Podio M."/>
            <person name="Orjuela J."/>
            <person name="Siena L.A."/>
            <person name="Pessino S.C."/>
            <person name="Combes M.C."/>
            <person name="Mariac C."/>
            <person name="Albertini E."/>
            <person name="Pupilli F."/>
            <person name="Ortiz J.P.A."/>
            <person name="Leblanc O."/>
        </authorList>
    </citation>
    <scope>NUCLEOTIDE SEQUENCE [LARGE SCALE GENOMIC DNA]</scope>
    <source>
        <strain evidence="3">R1</strain>
        <tissue evidence="3">Leaf</tissue>
    </source>
</reference>
<keyword evidence="2" id="KW-1133">Transmembrane helix</keyword>
<protein>
    <submittedName>
        <fullName evidence="3">Uncharacterized protein</fullName>
    </submittedName>
</protein>
<keyword evidence="4" id="KW-1185">Reference proteome</keyword>
<evidence type="ECO:0000256" key="2">
    <source>
        <dbReference type="SAM" id="Phobius"/>
    </source>
</evidence>
<organism evidence="3 4">
    <name type="scientific">Paspalum notatum var. saurae</name>
    <dbReference type="NCBI Taxonomy" id="547442"/>
    <lineage>
        <taxon>Eukaryota</taxon>
        <taxon>Viridiplantae</taxon>
        <taxon>Streptophyta</taxon>
        <taxon>Embryophyta</taxon>
        <taxon>Tracheophyta</taxon>
        <taxon>Spermatophyta</taxon>
        <taxon>Magnoliopsida</taxon>
        <taxon>Liliopsida</taxon>
        <taxon>Poales</taxon>
        <taxon>Poaceae</taxon>
        <taxon>PACMAD clade</taxon>
        <taxon>Panicoideae</taxon>
        <taxon>Andropogonodae</taxon>
        <taxon>Paspaleae</taxon>
        <taxon>Paspalinae</taxon>
        <taxon>Paspalum</taxon>
    </lineage>
</organism>
<evidence type="ECO:0000256" key="1">
    <source>
        <dbReference type="SAM" id="MobiDB-lite"/>
    </source>
</evidence>
<feature type="compositionally biased region" description="Basic and acidic residues" evidence="1">
    <location>
        <begin position="42"/>
        <end position="52"/>
    </location>
</feature>
<dbReference type="EMBL" id="CP144747">
    <property type="protein sequence ID" value="WVZ61963.1"/>
    <property type="molecule type" value="Genomic_DNA"/>
</dbReference>